<dbReference type="Proteomes" id="UP000030680">
    <property type="component" value="Unassembled WGS sequence"/>
</dbReference>
<comment type="subcellular location">
    <subcellularLocation>
        <location evidence="1">Membrane</location>
    </subcellularLocation>
</comment>
<dbReference type="GeneID" id="17088248"/>
<gene>
    <name evidence="6" type="ORF">Gasu_30980</name>
</gene>
<keyword evidence="3" id="KW-0812">Transmembrane</keyword>
<dbReference type="KEGG" id="gsl:Gasu_30980"/>
<dbReference type="OrthoDB" id="163794at2759"/>
<proteinExistence type="inferred from homology"/>
<evidence type="ECO:0000256" key="5">
    <source>
        <dbReference type="ARBA" id="ARBA00023136"/>
    </source>
</evidence>
<keyword evidence="5" id="KW-0472">Membrane</keyword>
<keyword evidence="7" id="KW-1185">Reference proteome</keyword>
<keyword evidence="4" id="KW-1133">Transmembrane helix</keyword>
<evidence type="ECO:0000256" key="1">
    <source>
        <dbReference type="ARBA" id="ARBA00004370"/>
    </source>
</evidence>
<dbReference type="RefSeq" id="XP_005705976.1">
    <property type="nucleotide sequence ID" value="XM_005705919.1"/>
</dbReference>
<sequence length="246" mass="28421">MFQHMWDEVSNLLQKKKETHLKIYSRESSKTWKILKNKDKSYLLLNTTRQNEMNCLRDNAVAADRKIPHDLFSCFLRTNQTCATIHSQRESHPIPSFVAQSVLEESQSQSKFEKDSNSLLSESHQYGEELTREYKIKRNDWTSVRRSLYKEFVQPVGQQLSVGTLLGLATGYSLRRIGRFALFLIGTEVLVLQLMAYKGWVTIHWNKLSRDIIPVLDKSAAESIMDILLYKMPFTAAFCAGLRLAP</sequence>
<dbReference type="EMBL" id="KB454508">
    <property type="protein sequence ID" value="EME29456.1"/>
    <property type="molecule type" value="Genomic_DNA"/>
</dbReference>
<name>M2W1D0_GALSU</name>
<dbReference type="PANTHER" id="PTHR21346">
    <property type="entry name" value="FUN14 DOMAIN CONTAINING"/>
    <property type="match status" value="1"/>
</dbReference>
<accession>M2W1D0</accession>
<reference evidence="7" key="1">
    <citation type="journal article" date="2013" name="Science">
        <title>Gene transfer from bacteria and archaea facilitated evolution of an extremophilic eukaryote.</title>
        <authorList>
            <person name="Schonknecht G."/>
            <person name="Chen W.H."/>
            <person name="Ternes C.M."/>
            <person name="Barbier G.G."/>
            <person name="Shrestha R.P."/>
            <person name="Stanke M."/>
            <person name="Brautigam A."/>
            <person name="Baker B.J."/>
            <person name="Banfield J.F."/>
            <person name="Garavito R.M."/>
            <person name="Carr K."/>
            <person name="Wilkerson C."/>
            <person name="Rensing S.A."/>
            <person name="Gagneul D."/>
            <person name="Dickenson N.E."/>
            <person name="Oesterhelt C."/>
            <person name="Lercher M.J."/>
            <person name="Weber A.P."/>
        </authorList>
    </citation>
    <scope>NUCLEOTIDE SEQUENCE [LARGE SCALE GENOMIC DNA]</scope>
    <source>
        <strain evidence="7">074W</strain>
    </source>
</reference>
<dbReference type="AlphaFoldDB" id="M2W1D0"/>
<dbReference type="GO" id="GO:0016020">
    <property type="term" value="C:membrane"/>
    <property type="evidence" value="ECO:0007669"/>
    <property type="project" value="UniProtKB-SubCell"/>
</dbReference>
<dbReference type="PANTHER" id="PTHR21346:SF10">
    <property type="entry name" value="TRANSMEMBRANE PROTEIN"/>
    <property type="match status" value="1"/>
</dbReference>
<comment type="similarity">
    <text evidence="2">Belongs to the FUN14 family.</text>
</comment>
<evidence type="ECO:0000313" key="6">
    <source>
        <dbReference type="EMBL" id="EME29456.1"/>
    </source>
</evidence>
<protein>
    <recommendedName>
        <fullName evidence="8">FUN14 family protein</fullName>
    </recommendedName>
</protein>
<evidence type="ECO:0008006" key="8">
    <source>
        <dbReference type="Google" id="ProtNLM"/>
    </source>
</evidence>
<evidence type="ECO:0000256" key="4">
    <source>
        <dbReference type="ARBA" id="ARBA00022989"/>
    </source>
</evidence>
<dbReference type="InterPro" id="IPR007014">
    <property type="entry name" value="FUN14"/>
</dbReference>
<dbReference type="STRING" id="130081.M2W1D0"/>
<dbReference type="Gramene" id="EME29456">
    <property type="protein sequence ID" value="EME29456"/>
    <property type="gene ID" value="Gasu_30980"/>
</dbReference>
<organism evidence="6 7">
    <name type="scientific">Galdieria sulphuraria</name>
    <name type="common">Red alga</name>
    <dbReference type="NCBI Taxonomy" id="130081"/>
    <lineage>
        <taxon>Eukaryota</taxon>
        <taxon>Rhodophyta</taxon>
        <taxon>Bangiophyceae</taxon>
        <taxon>Galdieriales</taxon>
        <taxon>Galdieriaceae</taxon>
        <taxon>Galdieria</taxon>
    </lineage>
</organism>
<evidence type="ECO:0000256" key="2">
    <source>
        <dbReference type="ARBA" id="ARBA00009160"/>
    </source>
</evidence>
<dbReference type="Pfam" id="PF04930">
    <property type="entry name" value="FUN14"/>
    <property type="match status" value="1"/>
</dbReference>
<evidence type="ECO:0000313" key="7">
    <source>
        <dbReference type="Proteomes" id="UP000030680"/>
    </source>
</evidence>
<evidence type="ECO:0000256" key="3">
    <source>
        <dbReference type="ARBA" id="ARBA00022692"/>
    </source>
</evidence>